<reference evidence="2" key="1">
    <citation type="submission" date="2019-09" db="EMBL/GenBank/DDBJ databases">
        <authorList>
            <person name="Needham M D."/>
        </authorList>
    </citation>
    <scope>NUCLEOTIDE SEQUENCE</scope>
</reference>
<dbReference type="InterPro" id="IPR059120">
    <property type="entry name" value="Cullin-like_AB"/>
</dbReference>
<dbReference type="SMART" id="SM00182">
    <property type="entry name" value="CULLIN"/>
    <property type="match status" value="1"/>
</dbReference>
<dbReference type="SUPFAM" id="SSF75632">
    <property type="entry name" value="Cullin homology domain"/>
    <property type="match status" value="1"/>
</dbReference>
<protein>
    <submittedName>
        <fullName evidence="2">Cullin family</fullName>
    </submittedName>
</protein>
<dbReference type="Gene3D" id="1.20.1310.10">
    <property type="entry name" value="Cullin Repeats"/>
    <property type="match status" value="1"/>
</dbReference>
<dbReference type="PANTHER" id="PTHR11932">
    <property type="entry name" value="CULLIN"/>
    <property type="match status" value="1"/>
</dbReference>
<name>A0A5E8CLA0_9ZZZZ</name>
<dbReference type="Pfam" id="PF00888">
    <property type="entry name" value="Cullin"/>
    <property type="match status" value="1"/>
</dbReference>
<evidence type="ECO:0000259" key="1">
    <source>
        <dbReference type="PROSITE" id="PS50069"/>
    </source>
</evidence>
<dbReference type="InterPro" id="IPR036317">
    <property type="entry name" value="Cullin_homology_sf"/>
</dbReference>
<evidence type="ECO:0000313" key="2">
    <source>
        <dbReference type="EMBL" id="VVU94715.1"/>
    </source>
</evidence>
<dbReference type="InterPro" id="IPR001373">
    <property type="entry name" value="Cullin_N"/>
</dbReference>
<dbReference type="Gene3D" id="3.30.230.130">
    <property type="entry name" value="Cullin, Chain C, Domain 2"/>
    <property type="match status" value="1"/>
</dbReference>
<dbReference type="InterPro" id="IPR016158">
    <property type="entry name" value="Cullin_homology"/>
</dbReference>
<dbReference type="Pfam" id="PF26557">
    <property type="entry name" value="Cullin_AB"/>
    <property type="match status" value="1"/>
</dbReference>
<gene>
    <name evidence="2" type="ORF">CPAV1605_440</name>
</gene>
<proteinExistence type="predicted"/>
<sequence length="753" mass="89664">MYNLIIADKFNIIKSDNAKLMNPQDFSNWIEELFSTNLGDITKYNNSLIHQYIYEKCFNNSSNRDELINLIDSTIADQVSKRAKNIVPNIKKGKFDLKHFDSMLSDMIEIMDKINKTLYLLNKQYDAYFSIDQNQEFIRLPFGKSIIFKKSFHHLYSKFVDNFVIKQFINSQILLLENTNKLQIKNFNNFMKDLRPYNEECYNYYLINIVKSLESLFHEEGIKTPINTGYFKDMNIFRKKVSLYENTISYYSFLDDDIKNKLSQVLTQNITDVLINLLSNQDSTLIVLDFMIKNIDQVCLVIDFMEIKEDNTEDYDYKKLNFALDVFIKSCIKTACKNYVNLNKLHKFLDFFNNINYFYDKIEKYININIRDIFIENLGTKLNENPEMIKKICLIIHSKLKNSLDKTEEEMESQSNILKIISYDNKNKDLFQAMYCKYLIQRLLNNCNINYERKLLHHLQEVEDYNYVRKMQKMVNDIEISNIDLENYNQIKINQSSKLLPTEFRQDKLNLITFSYNVWDIAIKDNMFNEDMIPHLPNQLNSYLNTYTKFYEARYSNKRKLMWLFEMGVIQLKFSIKDKLYKIKANPYQAIVLELFSFKDSIKITEIEDHKALKHLSNTHLKNILNSLLASTLFEMNPDKSGEMMFNNNYHSNSSEISLIDFYNNLSSYNDFIDQKIAKQVAFDREIVLQTNMIHHLKTEMKTMDELMDIMKESKNIYFDVDSKLVQGCLDKLIKKEFINYNQGDNKYSYTVY</sequence>
<dbReference type="EMBL" id="CABVLZ010000002">
    <property type="protein sequence ID" value="VVU94715.1"/>
    <property type="molecule type" value="Genomic_DNA"/>
</dbReference>
<accession>A0A5E8CLA0</accession>
<dbReference type="InterPro" id="IPR045093">
    <property type="entry name" value="Cullin"/>
</dbReference>
<dbReference type="GO" id="GO:0031625">
    <property type="term" value="F:ubiquitin protein ligase binding"/>
    <property type="evidence" value="ECO:0007669"/>
    <property type="project" value="InterPro"/>
</dbReference>
<dbReference type="GO" id="GO:0006511">
    <property type="term" value="P:ubiquitin-dependent protein catabolic process"/>
    <property type="evidence" value="ECO:0007669"/>
    <property type="project" value="InterPro"/>
</dbReference>
<organism evidence="2">
    <name type="scientific">seawater metagenome</name>
    <dbReference type="NCBI Taxonomy" id="1561972"/>
    <lineage>
        <taxon>unclassified sequences</taxon>
        <taxon>metagenomes</taxon>
        <taxon>ecological metagenomes</taxon>
    </lineage>
</organism>
<feature type="domain" description="Cullin family profile" evidence="1">
    <location>
        <begin position="384"/>
        <end position="629"/>
    </location>
</feature>
<dbReference type="PROSITE" id="PS50069">
    <property type="entry name" value="CULLIN_2"/>
    <property type="match status" value="1"/>
</dbReference>
<dbReference type="AlphaFoldDB" id="A0A5E8CLA0"/>